<protein>
    <submittedName>
        <fullName evidence="5">Efflux RND transporter periplasmic adaptor subunit</fullName>
    </submittedName>
</protein>
<dbReference type="Gene3D" id="2.40.420.20">
    <property type="match status" value="1"/>
</dbReference>
<evidence type="ECO:0000259" key="3">
    <source>
        <dbReference type="Pfam" id="PF25954"/>
    </source>
</evidence>
<dbReference type="Gene3D" id="1.10.287.470">
    <property type="entry name" value="Helix hairpin bin"/>
    <property type="match status" value="1"/>
</dbReference>
<organism evidence="5 6">
    <name type="scientific">Parachitinimonas caeni</name>
    <dbReference type="NCBI Taxonomy" id="3031301"/>
    <lineage>
        <taxon>Bacteria</taxon>
        <taxon>Pseudomonadati</taxon>
        <taxon>Pseudomonadota</taxon>
        <taxon>Betaproteobacteria</taxon>
        <taxon>Neisseriales</taxon>
        <taxon>Chitinibacteraceae</taxon>
        <taxon>Parachitinimonas</taxon>
    </lineage>
</organism>
<comment type="caution">
    <text evidence="5">The sequence shown here is derived from an EMBL/GenBank/DDBJ whole genome shotgun (WGS) entry which is preliminary data.</text>
</comment>
<comment type="similarity">
    <text evidence="1">Belongs to the membrane fusion protein (MFP) (TC 8.A.1) family.</text>
</comment>
<evidence type="ECO:0000256" key="2">
    <source>
        <dbReference type="SAM" id="Coils"/>
    </source>
</evidence>
<keyword evidence="2" id="KW-0175">Coiled coil</keyword>
<evidence type="ECO:0000256" key="1">
    <source>
        <dbReference type="ARBA" id="ARBA00009477"/>
    </source>
</evidence>
<feature type="coiled-coil region" evidence="2">
    <location>
        <begin position="117"/>
        <end position="151"/>
    </location>
</feature>
<dbReference type="InterPro" id="IPR058647">
    <property type="entry name" value="BSH_CzcB-like"/>
</dbReference>
<dbReference type="Pfam" id="PF25973">
    <property type="entry name" value="BSH_CzcB"/>
    <property type="match status" value="1"/>
</dbReference>
<dbReference type="Gene3D" id="2.40.50.100">
    <property type="match status" value="1"/>
</dbReference>
<reference evidence="5" key="1">
    <citation type="submission" date="2023-03" db="EMBL/GenBank/DDBJ databases">
        <title>Chitinimonas shenzhenensis gen. nov., sp. nov., a novel member of family Burkholderiaceae isolated from activated sludge collected in Shen Zhen, China.</title>
        <authorList>
            <person name="Wang X."/>
        </authorList>
    </citation>
    <scope>NUCLEOTIDE SEQUENCE</scope>
    <source>
        <strain evidence="5">DQS-5</strain>
    </source>
</reference>
<dbReference type="PANTHER" id="PTHR30469:SF15">
    <property type="entry name" value="HLYD FAMILY OF SECRETION PROTEINS"/>
    <property type="match status" value="1"/>
</dbReference>
<evidence type="ECO:0000259" key="4">
    <source>
        <dbReference type="Pfam" id="PF25973"/>
    </source>
</evidence>
<dbReference type="InterPro" id="IPR058792">
    <property type="entry name" value="Beta-barrel_RND_2"/>
</dbReference>
<keyword evidence="6" id="KW-1185">Reference proteome</keyword>
<feature type="domain" description="CzcB-like barrel-sandwich hybrid" evidence="4">
    <location>
        <begin position="85"/>
        <end position="225"/>
    </location>
</feature>
<gene>
    <name evidence="5" type="ORF">PZA18_21430</name>
</gene>
<evidence type="ECO:0000313" key="5">
    <source>
        <dbReference type="EMBL" id="MDK2126610.1"/>
    </source>
</evidence>
<dbReference type="NCBIfam" id="TIGR01730">
    <property type="entry name" value="RND_mfp"/>
    <property type="match status" value="1"/>
</dbReference>
<dbReference type="InterPro" id="IPR006143">
    <property type="entry name" value="RND_pump_MFP"/>
</dbReference>
<dbReference type="Pfam" id="PF25954">
    <property type="entry name" value="Beta-barrel_RND_2"/>
    <property type="match status" value="1"/>
</dbReference>
<dbReference type="Proteomes" id="UP001172778">
    <property type="component" value="Unassembled WGS sequence"/>
</dbReference>
<accession>A0ABT7E584</accession>
<dbReference type="SUPFAM" id="SSF111369">
    <property type="entry name" value="HlyD-like secretion proteins"/>
    <property type="match status" value="1"/>
</dbReference>
<proteinExistence type="inferred from homology"/>
<sequence>MTPQTQSKRSLFSRKTIWLALAGALLIGGFAMHRGQTVSAASKDNKKPEPPAVLELSSTDLAKAALGELRQSIALSGTLSPVNQTRVNAEVDGVVAEVLVRPGDQVKRGQVLARIETADLNNQVKTQSANLERSRAELALAEKNRDRSANLLKQNFISPNSHDSAENALIAARAAVKADEARLAVAGKALQDAVVKAPFDGFIAERTAQPGQRIGINAPLFSLVDLKELEFEANLPVSSLGAVKIGQELTLRVEGFGDRQFGGHVERINPTAQAGSRMIPIYIRIANPKAELRGGMFAQSELTLQKASDAVTLPMLAIRGLEQKQPLALVVKDGKLIERKLKLGLISETTQQAQVLEGLAAGEQVVIAKLASLKPGQQVKLPAPPPPAPKS</sequence>
<name>A0ABT7E584_9NEIS</name>
<dbReference type="EMBL" id="JARRAF010000043">
    <property type="protein sequence ID" value="MDK2126610.1"/>
    <property type="molecule type" value="Genomic_DNA"/>
</dbReference>
<dbReference type="RefSeq" id="WP_284102929.1">
    <property type="nucleotide sequence ID" value="NZ_JARRAF010000043.1"/>
</dbReference>
<feature type="domain" description="CusB-like beta-barrel" evidence="3">
    <location>
        <begin position="232"/>
        <end position="303"/>
    </location>
</feature>
<evidence type="ECO:0000313" key="6">
    <source>
        <dbReference type="Proteomes" id="UP001172778"/>
    </source>
</evidence>
<dbReference type="Gene3D" id="2.40.30.170">
    <property type="match status" value="1"/>
</dbReference>
<dbReference type="PANTHER" id="PTHR30469">
    <property type="entry name" value="MULTIDRUG RESISTANCE PROTEIN MDTA"/>
    <property type="match status" value="1"/>
</dbReference>